<feature type="compositionally biased region" description="Low complexity" evidence="1">
    <location>
        <begin position="44"/>
        <end position="62"/>
    </location>
</feature>
<dbReference type="Proteomes" id="UP001222325">
    <property type="component" value="Unassembled WGS sequence"/>
</dbReference>
<evidence type="ECO:0000313" key="2">
    <source>
        <dbReference type="EMBL" id="KAJ7083359.1"/>
    </source>
</evidence>
<name>A0AAD6XP67_9AGAR</name>
<protein>
    <submittedName>
        <fullName evidence="2">Uncharacterized protein</fullName>
    </submittedName>
</protein>
<proteinExistence type="predicted"/>
<sequence length="996" mass="108242">MSLSNVFGVLEQALSAISATALATTRHAKLCVTAAHRHRRSLTSSPHLHSTALPPSPSSTAAQLAPLRSTLTPPRLAHRVAARFPSPPIPASPEPRLRVHAAPSNRVRGPLAAESASRRAPRRPNATSAHPRPARSPSSAPKSTLRPPPSVFRFTDVGPVDWFACGFARTQPRPVPAARHPAHLERRSRPPVPHPRARVNGTPAHPPPPSSRKSSALEPRTRHASASADVEFGLSGLMQPAARRGRSRVGSRKGCAPETAPRVPAFSGESRRRARRPAHLERRATRVYRVHHPAVAQVHAARIRGPTSVPPRVAFGVAGIGFRVSAARLRLARIAHRVTQRRAARAPSPTSRASAPILLEAPGIAPLARVPDPQRARLKPTAPSAPPHPAAASRRRVPQPAHHLHTYELPTPRNAQLAPADCPSHTPARESAAAAVSRTARVDIDGGIRLLQPAASAASCPCRTPRRSRLPVPHPRARIHCPRPRLLGLRGPTPISGAGLMQPAASAASCPCRTLRRSRLAVPDSRARDSTTPAPAFSACACRRRRRDRPVAARCVAFGLAWDRVGAACSSSRRASPPSLPTLVAAPAAPSISNAARAYSVLHPPRARTHRSRPLGPRSDSGCTGRCSPPRVGLESRGAARCVVHDAHPRRPAHLEHRVCCSAHLDRLAARVCRPRFPRARLHHPRPRLSRTARADVGIGLVQPAARWVGVAWGCVEAARSSQPPRVSVSRDPRTVSCRMQAFFHLAAWFLIRGLGGPGRGGFGAPRARTRSCRRAPRWPARASPRRAATLRAPHRADAEFGFRAWDLRRGSDSGGRVGAKFPPRTEPPFSRTQVSGALTALPVPRRADADLRCRAWDLRRGSDAESASARIVIHTLYDGERGSWVWILKREGLNCESRGSSWKFQETDLGVWSLGRLTQRDRCVEGIARKDSSAVDPINRSRTKYQVEPITLVRGRHYKHNVDKPKEVFTKAVRDVSGAKFRVHSVKREHTENMR</sequence>
<gene>
    <name evidence="2" type="ORF">B0H15DRAFT_932398</name>
</gene>
<feature type="region of interest" description="Disordered" evidence="1">
    <location>
        <begin position="762"/>
        <end position="791"/>
    </location>
</feature>
<feature type="compositionally biased region" description="Low complexity" evidence="1">
    <location>
        <begin position="778"/>
        <end position="791"/>
    </location>
</feature>
<feature type="region of interest" description="Disordered" evidence="1">
    <location>
        <begin position="375"/>
        <end position="399"/>
    </location>
</feature>
<organism evidence="2 3">
    <name type="scientific">Mycena belliarum</name>
    <dbReference type="NCBI Taxonomy" id="1033014"/>
    <lineage>
        <taxon>Eukaryota</taxon>
        <taxon>Fungi</taxon>
        <taxon>Dikarya</taxon>
        <taxon>Basidiomycota</taxon>
        <taxon>Agaricomycotina</taxon>
        <taxon>Agaricomycetes</taxon>
        <taxon>Agaricomycetidae</taxon>
        <taxon>Agaricales</taxon>
        <taxon>Marasmiineae</taxon>
        <taxon>Mycenaceae</taxon>
        <taxon>Mycena</taxon>
    </lineage>
</organism>
<feature type="compositionally biased region" description="Basic residues" evidence="1">
    <location>
        <begin position="768"/>
        <end position="777"/>
    </location>
</feature>
<evidence type="ECO:0000256" key="1">
    <source>
        <dbReference type="SAM" id="MobiDB-lite"/>
    </source>
</evidence>
<feature type="region of interest" description="Disordered" evidence="1">
    <location>
        <begin position="172"/>
        <end position="278"/>
    </location>
</feature>
<dbReference type="EMBL" id="JARJCN010000041">
    <property type="protein sequence ID" value="KAJ7083359.1"/>
    <property type="molecule type" value="Genomic_DNA"/>
</dbReference>
<feature type="region of interest" description="Disordered" evidence="1">
    <location>
        <begin position="39"/>
        <end position="62"/>
    </location>
</feature>
<evidence type="ECO:0000313" key="3">
    <source>
        <dbReference type="Proteomes" id="UP001222325"/>
    </source>
</evidence>
<feature type="region of interest" description="Disordered" evidence="1">
    <location>
        <begin position="606"/>
        <end position="627"/>
    </location>
</feature>
<reference evidence="2" key="1">
    <citation type="submission" date="2023-03" db="EMBL/GenBank/DDBJ databases">
        <title>Massive genome expansion in bonnet fungi (Mycena s.s.) driven by repeated elements and novel gene families across ecological guilds.</title>
        <authorList>
            <consortium name="Lawrence Berkeley National Laboratory"/>
            <person name="Harder C.B."/>
            <person name="Miyauchi S."/>
            <person name="Viragh M."/>
            <person name="Kuo A."/>
            <person name="Thoen E."/>
            <person name="Andreopoulos B."/>
            <person name="Lu D."/>
            <person name="Skrede I."/>
            <person name="Drula E."/>
            <person name="Henrissat B."/>
            <person name="Morin E."/>
            <person name="Kohler A."/>
            <person name="Barry K."/>
            <person name="LaButti K."/>
            <person name="Morin E."/>
            <person name="Salamov A."/>
            <person name="Lipzen A."/>
            <person name="Mereny Z."/>
            <person name="Hegedus B."/>
            <person name="Baldrian P."/>
            <person name="Stursova M."/>
            <person name="Weitz H."/>
            <person name="Taylor A."/>
            <person name="Grigoriev I.V."/>
            <person name="Nagy L.G."/>
            <person name="Martin F."/>
            <person name="Kauserud H."/>
        </authorList>
    </citation>
    <scope>NUCLEOTIDE SEQUENCE</scope>
    <source>
        <strain evidence="2">CBHHK173m</strain>
    </source>
</reference>
<feature type="region of interest" description="Disordered" evidence="1">
    <location>
        <begin position="84"/>
        <end position="151"/>
    </location>
</feature>
<accession>A0AAD6XP67</accession>
<dbReference type="AlphaFoldDB" id="A0AAD6XP67"/>
<comment type="caution">
    <text evidence="2">The sequence shown here is derived from an EMBL/GenBank/DDBJ whole genome shotgun (WGS) entry which is preliminary data.</text>
</comment>
<feature type="compositionally biased region" description="Low complexity" evidence="1">
    <location>
        <begin position="123"/>
        <end position="141"/>
    </location>
</feature>
<keyword evidence="3" id="KW-1185">Reference proteome</keyword>